<dbReference type="EMBL" id="QJTD01000009">
    <property type="protein sequence ID" value="PYE79666.1"/>
    <property type="molecule type" value="Genomic_DNA"/>
</dbReference>
<dbReference type="Proteomes" id="UP000248054">
    <property type="component" value="Unassembled WGS sequence"/>
</dbReference>
<comment type="caution">
    <text evidence="2">The sequence shown here is derived from an EMBL/GenBank/DDBJ whole genome shotgun (WGS) entry which is preliminary data.</text>
</comment>
<evidence type="ECO:0000256" key="1">
    <source>
        <dbReference type="SAM" id="SignalP"/>
    </source>
</evidence>
<dbReference type="AlphaFoldDB" id="A0A2V4XBV1"/>
<proteinExistence type="predicted"/>
<sequence length="294" mass="33566">MKTKQFFKPVLFALVSILMLGLNSCSKDDDLPATPNDENTELGHEEWSKVSFRFHRGHLHGSTFHGSPSNENVRYFKAVQEISYEYDEAGNLILPDSPIRLIKGEIYALEITYFNKNGERINAEFTSEINAPIHQHFFLTKNAKHIDTDMDFSNAESILDYVYRDTNPEDGMYTNEGVSLRGADDPIGLKGYFFVNEAYTQFELNVILVHLIHGTKWDSNGNPFPFNAPSNAFLGTQDLNIKIPVRVFTKRPSNDDFDQFIQEIADEFHVTAEAAEADWLEAVETPFESGNYWM</sequence>
<gene>
    <name evidence="2" type="ORF">DFQ11_10953</name>
</gene>
<dbReference type="RefSeq" id="WP_110476483.1">
    <property type="nucleotide sequence ID" value="NZ_BMWQ01000010.1"/>
</dbReference>
<keyword evidence="1" id="KW-0732">Signal</keyword>
<feature type="chain" id="PRO_5016032238" evidence="1">
    <location>
        <begin position="27"/>
        <end position="294"/>
    </location>
</feature>
<accession>A0A2V4XBV1</accession>
<name>A0A2V4XBV1_9FLAO</name>
<reference evidence="2 3" key="1">
    <citation type="submission" date="2018-06" db="EMBL/GenBank/DDBJ databases">
        <title>Genomic Encyclopedia of Type Strains, Phase III (KMG-III): the genomes of soil and plant-associated and newly described type strains.</title>
        <authorList>
            <person name="Whitman W."/>
        </authorList>
    </citation>
    <scope>NUCLEOTIDE SEQUENCE [LARGE SCALE GENOMIC DNA]</scope>
    <source>
        <strain evidence="2 3">CECT 7945</strain>
    </source>
</reference>
<protein>
    <submittedName>
        <fullName evidence="2">Uncharacterized protein</fullName>
    </submittedName>
</protein>
<keyword evidence="3" id="KW-1185">Reference proteome</keyword>
<feature type="signal peptide" evidence="1">
    <location>
        <begin position="1"/>
        <end position="26"/>
    </location>
</feature>
<dbReference type="OrthoDB" id="1014446at2"/>
<organism evidence="2 3">
    <name type="scientific">Winogradskyella epiphytica</name>
    <dbReference type="NCBI Taxonomy" id="262005"/>
    <lineage>
        <taxon>Bacteria</taxon>
        <taxon>Pseudomonadati</taxon>
        <taxon>Bacteroidota</taxon>
        <taxon>Flavobacteriia</taxon>
        <taxon>Flavobacteriales</taxon>
        <taxon>Flavobacteriaceae</taxon>
        <taxon>Winogradskyella</taxon>
    </lineage>
</organism>
<evidence type="ECO:0000313" key="2">
    <source>
        <dbReference type="EMBL" id="PYE79666.1"/>
    </source>
</evidence>
<evidence type="ECO:0000313" key="3">
    <source>
        <dbReference type="Proteomes" id="UP000248054"/>
    </source>
</evidence>